<organism evidence="5 6">
    <name type="scientific">Desulfosporosinus acididurans</name>
    <dbReference type="NCBI Taxonomy" id="476652"/>
    <lineage>
        <taxon>Bacteria</taxon>
        <taxon>Bacillati</taxon>
        <taxon>Bacillota</taxon>
        <taxon>Clostridia</taxon>
        <taxon>Eubacteriales</taxon>
        <taxon>Desulfitobacteriaceae</taxon>
        <taxon>Desulfosporosinus</taxon>
    </lineage>
</organism>
<evidence type="ECO:0000256" key="2">
    <source>
        <dbReference type="ARBA" id="ARBA00024322"/>
    </source>
</evidence>
<dbReference type="PATRIC" id="fig|476652.3.peg.1257"/>
<dbReference type="SMART" id="SM00877">
    <property type="entry name" value="BMC"/>
    <property type="match status" value="1"/>
</dbReference>
<dbReference type="Pfam" id="PF00936">
    <property type="entry name" value="BMC"/>
    <property type="match status" value="1"/>
</dbReference>
<dbReference type="InterPro" id="IPR050575">
    <property type="entry name" value="BMC_shell"/>
</dbReference>
<evidence type="ECO:0000256" key="1">
    <source>
        <dbReference type="ARBA" id="ARBA00023780"/>
    </source>
</evidence>
<dbReference type="Proteomes" id="UP000036356">
    <property type="component" value="Unassembled WGS sequence"/>
</dbReference>
<dbReference type="SUPFAM" id="SSF143414">
    <property type="entry name" value="CcmK-like"/>
    <property type="match status" value="1"/>
</dbReference>
<dbReference type="Gene3D" id="3.30.70.1710">
    <property type="match status" value="1"/>
</dbReference>
<dbReference type="InterPro" id="IPR044872">
    <property type="entry name" value="CcmK/CsoS1_BMC"/>
</dbReference>
<feature type="domain" description="BMC" evidence="4">
    <location>
        <begin position="3"/>
        <end position="89"/>
    </location>
</feature>
<dbReference type="CDD" id="cd07045">
    <property type="entry name" value="BMC_CcmK_like"/>
    <property type="match status" value="1"/>
</dbReference>
<reference evidence="5 6" key="1">
    <citation type="submission" date="2015-06" db="EMBL/GenBank/DDBJ databases">
        <title>Draft genome of the moderately acidophilic sulfate reducer Candidatus Desulfosporosinus acididurans strain M1.</title>
        <authorList>
            <person name="Poehlein A."/>
            <person name="Petzsch P."/>
            <person name="Johnson B.D."/>
            <person name="Schloemann M."/>
            <person name="Daniel R."/>
            <person name="Muehling M."/>
        </authorList>
    </citation>
    <scope>NUCLEOTIDE SEQUENCE [LARGE SCALE GENOMIC DNA]</scope>
    <source>
        <strain evidence="5 6">M1</strain>
    </source>
</reference>
<dbReference type="RefSeq" id="WP_047809127.1">
    <property type="nucleotide sequence ID" value="NZ_LDZY01000004.1"/>
</dbReference>
<dbReference type="PANTHER" id="PTHR33941">
    <property type="entry name" value="PROPANEDIOL UTILIZATION PROTEIN PDUA"/>
    <property type="match status" value="1"/>
</dbReference>
<keyword evidence="3" id="KW-1283">Bacterial microcompartment</keyword>
<dbReference type="InterPro" id="IPR037233">
    <property type="entry name" value="CcmK-like_sf"/>
</dbReference>
<dbReference type="GO" id="GO:0031469">
    <property type="term" value="C:bacterial microcompartment"/>
    <property type="evidence" value="ECO:0007669"/>
    <property type="project" value="UniProtKB-SubCell"/>
</dbReference>
<dbReference type="PROSITE" id="PS01139">
    <property type="entry name" value="BMC_1"/>
    <property type="match status" value="1"/>
</dbReference>
<dbReference type="PROSITE" id="PS51930">
    <property type="entry name" value="BMC_2"/>
    <property type="match status" value="1"/>
</dbReference>
<dbReference type="InterPro" id="IPR020808">
    <property type="entry name" value="Bact_microcomp_CS"/>
</dbReference>
<evidence type="ECO:0000256" key="3">
    <source>
        <dbReference type="ARBA" id="ARBA00024446"/>
    </source>
</evidence>
<comment type="caution">
    <text evidence="5">The sequence shown here is derived from an EMBL/GenBank/DDBJ whole genome shotgun (WGS) entry which is preliminary data.</text>
</comment>
<protein>
    <submittedName>
        <fullName evidence="5">Major carboxysome shell protein 1A</fullName>
    </submittedName>
</protein>
<dbReference type="AlphaFoldDB" id="A0A0J1IPE6"/>
<keyword evidence="6" id="KW-1185">Reference proteome</keyword>
<name>A0A0J1IPE6_9FIRM</name>
<dbReference type="EMBL" id="LDZY01000004">
    <property type="protein sequence ID" value="KLU66556.1"/>
    <property type="molecule type" value="Genomic_DNA"/>
</dbReference>
<evidence type="ECO:0000313" key="5">
    <source>
        <dbReference type="EMBL" id="KLU66556.1"/>
    </source>
</evidence>
<sequence>MQALGLIETRGFLAAVECADVMLKAAQVELVGRTFVGGGLVMIAVTGDVGAVQASVEAGAAAAKQIRNTSLVSQHVIPRPDSHIEHLLISNIPPSSDLKTPMKESLPKQEISKQLFESNETAKESSDSSQPQLTFSSKEEVDTFVHQFGLKNGLDALKALSVAKLRKLAKGYKDLDVADRVIAKANKDLLLQKFKGYYERKK</sequence>
<dbReference type="STRING" id="476652.DEAC_c12220"/>
<proteinExistence type="inferred from homology"/>
<dbReference type="PANTHER" id="PTHR33941:SF11">
    <property type="entry name" value="BACTERIAL MICROCOMPARTMENT SHELL PROTEIN PDUJ"/>
    <property type="match status" value="1"/>
</dbReference>
<accession>A0A0J1IPE6</accession>
<evidence type="ECO:0000313" key="6">
    <source>
        <dbReference type="Proteomes" id="UP000036356"/>
    </source>
</evidence>
<comment type="similarity">
    <text evidence="1">Belongs to the bacterial microcompartments protein family. CsoS1 subfamily.</text>
</comment>
<evidence type="ECO:0000259" key="4">
    <source>
        <dbReference type="PROSITE" id="PS51930"/>
    </source>
</evidence>
<dbReference type="InterPro" id="IPR000249">
    <property type="entry name" value="BMC_dom"/>
</dbReference>
<gene>
    <name evidence="5" type="primary">csoS1A</name>
    <name evidence="5" type="ORF">DEAC_c12220</name>
</gene>
<comment type="subcellular location">
    <subcellularLocation>
        <location evidence="2">Bacterial microcompartment</location>
    </subcellularLocation>
</comment>